<proteinExistence type="predicted"/>
<dbReference type="EMBL" id="JAAZIL010000026">
    <property type="protein sequence ID" value="NLZ24322.1"/>
    <property type="molecule type" value="Genomic_DNA"/>
</dbReference>
<comment type="caution">
    <text evidence="6">The sequence shown here is derived from an EMBL/GenBank/DDBJ whole genome shotgun (WGS) entry which is preliminary data.</text>
</comment>
<dbReference type="InterPro" id="IPR036138">
    <property type="entry name" value="PBP_dimer_sf"/>
</dbReference>
<dbReference type="InterPro" id="IPR005311">
    <property type="entry name" value="PBP_dimer"/>
</dbReference>
<dbReference type="SUPFAM" id="SSF56601">
    <property type="entry name" value="beta-lactamase/transpeptidase-like"/>
    <property type="match status" value="1"/>
</dbReference>
<keyword evidence="3" id="KW-1133">Transmembrane helix</keyword>
<dbReference type="InterPro" id="IPR012338">
    <property type="entry name" value="Beta-lactam/transpept-like"/>
</dbReference>
<dbReference type="InterPro" id="IPR050515">
    <property type="entry name" value="Beta-lactam/transpept"/>
</dbReference>
<reference evidence="6 7" key="1">
    <citation type="journal article" date="2020" name="Biotechnol. Biofuels">
        <title>New insights from the biogas microbiome by comprehensive genome-resolved metagenomics of nearly 1600 species originating from multiple anaerobic digesters.</title>
        <authorList>
            <person name="Campanaro S."/>
            <person name="Treu L."/>
            <person name="Rodriguez-R L.M."/>
            <person name="Kovalovszki A."/>
            <person name="Ziels R.M."/>
            <person name="Maus I."/>
            <person name="Zhu X."/>
            <person name="Kougias P.G."/>
            <person name="Basile A."/>
            <person name="Luo G."/>
            <person name="Schluter A."/>
            <person name="Konstantinidis K.T."/>
            <person name="Angelidaki I."/>
        </authorList>
    </citation>
    <scope>NUCLEOTIDE SEQUENCE [LARGE SCALE GENOMIC DNA]</scope>
    <source>
        <strain evidence="6">AS19jrsBPTG_9</strain>
    </source>
</reference>
<keyword evidence="2 3" id="KW-0472">Membrane</keyword>
<feature type="domain" description="Penicillin-binding protein dimerisation" evidence="5">
    <location>
        <begin position="71"/>
        <end position="238"/>
    </location>
</feature>
<dbReference type="GO" id="GO:0071555">
    <property type="term" value="P:cell wall organization"/>
    <property type="evidence" value="ECO:0007669"/>
    <property type="project" value="TreeGrafter"/>
</dbReference>
<evidence type="ECO:0008006" key="8">
    <source>
        <dbReference type="Google" id="ProtNLM"/>
    </source>
</evidence>
<accession>A0A847VD03</accession>
<name>A0A847VD03_9BACT</name>
<evidence type="ECO:0000256" key="2">
    <source>
        <dbReference type="ARBA" id="ARBA00023136"/>
    </source>
</evidence>
<comment type="subcellular location">
    <subcellularLocation>
        <location evidence="1">Membrane</location>
    </subcellularLocation>
</comment>
<dbReference type="Pfam" id="PF03717">
    <property type="entry name" value="PBP_dimer"/>
    <property type="match status" value="1"/>
</dbReference>
<keyword evidence="3" id="KW-0812">Transmembrane</keyword>
<evidence type="ECO:0000313" key="7">
    <source>
        <dbReference type="Proteomes" id="UP000564033"/>
    </source>
</evidence>
<dbReference type="Gene3D" id="3.90.1310.10">
    <property type="entry name" value="Penicillin-binding protein 2a (Domain 2)"/>
    <property type="match status" value="1"/>
</dbReference>
<sequence length="390" mass="44015">MSSLNHLHSKKKYSKQEKLGITIQRRNHKIILWGITLLGLSVIIQAFRWQIIDSDKFQLIAQQQYRDTDKQTAERGIIYAADGTVLAVDQPVWNLYASLSTDKRERELFFSKVDEYITTVSSILAVEREIIANKITDDFLFVNLAKGIDNEKKTALETVNIFNGESLGKPGFGLYFERDLKRVYPNGELASHVLGFIGKTSEGEALGQYGVEGFYFGDITGKEGYTYEEKDYLGNTILTAEYEPILPRSGKDFTLTIKPAIQNKVEKLLKEGVENTRSKSGSVIIMNPKTGEIISMANYPNYNPNEYWRVSDPWIFKNLSVSDVYEYGSVHKPITVAIALESGAISSDFKCNDTTGYLDLYEATKYDDLKGRTIHTWNKKPSGKQSLGDA</sequence>
<feature type="domain" description="Penicillin-binding protein transpeptidase" evidence="4">
    <location>
        <begin position="281"/>
        <end position="368"/>
    </location>
</feature>
<dbReference type="GO" id="GO:0005886">
    <property type="term" value="C:plasma membrane"/>
    <property type="evidence" value="ECO:0007669"/>
    <property type="project" value="TreeGrafter"/>
</dbReference>
<evidence type="ECO:0000259" key="5">
    <source>
        <dbReference type="Pfam" id="PF03717"/>
    </source>
</evidence>
<dbReference type="SUPFAM" id="SSF56519">
    <property type="entry name" value="Penicillin binding protein dimerisation domain"/>
    <property type="match status" value="1"/>
</dbReference>
<dbReference type="PANTHER" id="PTHR30627:SF1">
    <property type="entry name" value="PEPTIDOGLYCAN D,D-TRANSPEPTIDASE FTSI"/>
    <property type="match status" value="1"/>
</dbReference>
<evidence type="ECO:0000259" key="4">
    <source>
        <dbReference type="Pfam" id="PF00905"/>
    </source>
</evidence>
<dbReference type="Pfam" id="PF00905">
    <property type="entry name" value="Transpeptidase"/>
    <property type="match status" value="1"/>
</dbReference>
<dbReference type="Gene3D" id="3.40.710.10">
    <property type="entry name" value="DD-peptidase/beta-lactamase superfamily"/>
    <property type="match status" value="1"/>
</dbReference>
<dbReference type="GO" id="GO:0008658">
    <property type="term" value="F:penicillin binding"/>
    <property type="evidence" value="ECO:0007669"/>
    <property type="project" value="InterPro"/>
</dbReference>
<organism evidence="6 7">
    <name type="scientific">Candidatus Dojkabacteria bacterium</name>
    <dbReference type="NCBI Taxonomy" id="2099670"/>
    <lineage>
        <taxon>Bacteria</taxon>
        <taxon>Candidatus Dojkabacteria</taxon>
    </lineage>
</organism>
<dbReference type="AlphaFoldDB" id="A0A847VD03"/>
<dbReference type="InterPro" id="IPR001460">
    <property type="entry name" value="PCN-bd_Tpept"/>
</dbReference>
<feature type="transmembrane region" description="Helical" evidence="3">
    <location>
        <begin position="30"/>
        <end position="49"/>
    </location>
</feature>
<evidence type="ECO:0000256" key="3">
    <source>
        <dbReference type="SAM" id="Phobius"/>
    </source>
</evidence>
<dbReference type="Proteomes" id="UP000564033">
    <property type="component" value="Unassembled WGS sequence"/>
</dbReference>
<evidence type="ECO:0000256" key="1">
    <source>
        <dbReference type="ARBA" id="ARBA00004370"/>
    </source>
</evidence>
<evidence type="ECO:0000313" key="6">
    <source>
        <dbReference type="EMBL" id="NLZ24322.1"/>
    </source>
</evidence>
<protein>
    <recommendedName>
        <fullName evidence="8">Penicillin-binding protein 2</fullName>
    </recommendedName>
</protein>
<gene>
    <name evidence="6" type="ORF">GX888_01040</name>
</gene>
<dbReference type="PANTHER" id="PTHR30627">
    <property type="entry name" value="PEPTIDOGLYCAN D,D-TRANSPEPTIDASE"/>
    <property type="match status" value="1"/>
</dbReference>